<feature type="domain" description="DUF4371" evidence="3">
    <location>
        <begin position="43"/>
        <end position="104"/>
    </location>
</feature>
<dbReference type="Proteomes" id="UP001652600">
    <property type="component" value="Chromosome 9"/>
</dbReference>
<keyword evidence="1" id="KW-0472">Membrane</keyword>
<evidence type="ECO:0000313" key="4">
    <source>
        <dbReference type="Proteomes" id="UP001652600"/>
    </source>
</evidence>
<feature type="domain" description="HAT C-terminal dimerisation" evidence="2">
    <location>
        <begin position="187"/>
        <end position="245"/>
    </location>
</feature>
<evidence type="ECO:0000259" key="2">
    <source>
        <dbReference type="Pfam" id="PF05699"/>
    </source>
</evidence>
<name>A0ABM3L655_CUCME</name>
<gene>
    <name evidence="5" type="primary">LOC127150867</name>
</gene>
<organism evidence="4 5">
    <name type="scientific">Cucumis melo</name>
    <name type="common">Muskmelon</name>
    <dbReference type="NCBI Taxonomy" id="3656"/>
    <lineage>
        <taxon>Eukaryota</taxon>
        <taxon>Viridiplantae</taxon>
        <taxon>Streptophyta</taxon>
        <taxon>Embryophyta</taxon>
        <taxon>Tracheophyta</taxon>
        <taxon>Spermatophyta</taxon>
        <taxon>Magnoliopsida</taxon>
        <taxon>eudicotyledons</taxon>
        <taxon>Gunneridae</taxon>
        <taxon>Pentapetalae</taxon>
        <taxon>rosids</taxon>
        <taxon>fabids</taxon>
        <taxon>Cucurbitales</taxon>
        <taxon>Cucurbitaceae</taxon>
        <taxon>Benincaseae</taxon>
        <taxon>Cucumis</taxon>
    </lineage>
</organism>
<dbReference type="InterPro" id="IPR025398">
    <property type="entry name" value="DUF4371"/>
</dbReference>
<accession>A0ABM3L655</accession>
<dbReference type="PANTHER" id="PTHR11697:SF230">
    <property type="entry name" value="ZINC FINGER, MYM DOMAIN CONTAINING 1"/>
    <property type="match status" value="1"/>
</dbReference>
<dbReference type="RefSeq" id="XP_050945517.1">
    <property type="nucleotide sequence ID" value="XM_051089560.1"/>
</dbReference>
<proteinExistence type="predicted"/>
<evidence type="ECO:0000313" key="5">
    <source>
        <dbReference type="RefSeq" id="XP_050945517.1"/>
    </source>
</evidence>
<dbReference type="Pfam" id="PF14291">
    <property type="entry name" value="DUF4371"/>
    <property type="match status" value="1"/>
</dbReference>
<keyword evidence="1" id="KW-0812">Transmembrane</keyword>
<dbReference type="PANTHER" id="PTHR11697">
    <property type="entry name" value="GENERAL TRANSCRIPTION FACTOR 2-RELATED ZINC FINGER PROTEIN"/>
    <property type="match status" value="1"/>
</dbReference>
<dbReference type="InterPro" id="IPR055298">
    <property type="entry name" value="AtLOH3-like"/>
</dbReference>
<keyword evidence="1" id="KW-1133">Transmembrane helix</keyword>
<feature type="transmembrane region" description="Helical" evidence="1">
    <location>
        <begin position="189"/>
        <end position="210"/>
    </location>
</feature>
<reference evidence="5" key="1">
    <citation type="submission" date="2025-08" db="UniProtKB">
        <authorList>
            <consortium name="RefSeq"/>
        </authorList>
    </citation>
    <scope>IDENTIFICATION</scope>
    <source>
        <tissue evidence="5">Stem</tissue>
    </source>
</reference>
<protein>
    <submittedName>
        <fullName evidence="5">Uncharacterized protein LOC127150867</fullName>
    </submittedName>
</protein>
<evidence type="ECO:0000256" key="1">
    <source>
        <dbReference type="SAM" id="Phobius"/>
    </source>
</evidence>
<dbReference type="InterPro" id="IPR008906">
    <property type="entry name" value="HATC_C_dom"/>
</dbReference>
<sequence length="268" mass="31144">MSDQVQAEYRTRLGASIDCTQFLLREGLTFRGHDETNDSKNQDESKDISSKEQMSVVLRYVDEGYVIEQFIGIIYVNNTSALSLKEAIDVCYTIIDMQLQELNNRFTKSSTELLLCMACLNPSNSFAAFDRQKLSRLARFYPRDFSAIELSMLEDQLQNYIIDMRSEFVELKSIGDLAVKMVVTKRDKVYLLVYQLLTLALILPVATVTIERTFSAMNVVKTRLRNRMEDQWMNDCLIAYIEKDLLDKLDNKLIMDRFQRMKTRKGQL</sequence>
<dbReference type="GeneID" id="127150867"/>
<dbReference type="Pfam" id="PF05699">
    <property type="entry name" value="Dimer_Tnp_hAT"/>
    <property type="match status" value="1"/>
</dbReference>
<keyword evidence="4" id="KW-1185">Reference proteome</keyword>
<evidence type="ECO:0000259" key="3">
    <source>
        <dbReference type="Pfam" id="PF14291"/>
    </source>
</evidence>